<protein>
    <submittedName>
        <fullName evidence="2">Uncharacterized protein</fullName>
    </submittedName>
</protein>
<sequence>MNKEADLKLGEPVENRTPPPVPGNDLVLDGSYVTLLPLSAADHGAGLHAANLHDRDGAIWDYLPYGPFATLDDYDSVGAIG</sequence>
<reference evidence="3" key="1">
    <citation type="submission" date="2019-06" db="EMBL/GenBank/DDBJ databases">
        <title>The complete genome of Emcibacter congregatus ZYLT.</title>
        <authorList>
            <person name="Zhao Z."/>
        </authorList>
    </citation>
    <scope>NUCLEOTIDE SEQUENCE [LARGE SCALE GENOMIC DNA]</scope>
    <source>
        <strain evidence="3">MCCC 1A06723</strain>
    </source>
</reference>
<dbReference type="OrthoDB" id="5295305at2"/>
<dbReference type="RefSeq" id="WP_139938183.1">
    <property type="nucleotide sequence ID" value="NZ_JBHSYP010000022.1"/>
</dbReference>
<dbReference type="AlphaFoldDB" id="A0A501PR56"/>
<dbReference type="Proteomes" id="UP000319148">
    <property type="component" value="Unassembled WGS sequence"/>
</dbReference>
<dbReference type="EMBL" id="VFIY01000004">
    <property type="protein sequence ID" value="TPD62933.1"/>
    <property type="molecule type" value="Genomic_DNA"/>
</dbReference>
<feature type="compositionally biased region" description="Basic and acidic residues" evidence="1">
    <location>
        <begin position="1"/>
        <end position="14"/>
    </location>
</feature>
<organism evidence="2 3">
    <name type="scientific">Emcibacter nanhaiensis</name>
    <dbReference type="NCBI Taxonomy" id="1505037"/>
    <lineage>
        <taxon>Bacteria</taxon>
        <taxon>Pseudomonadati</taxon>
        <taxon>Pseudomonadota</taxon>
        <taxon>Alphaproteobacteria</taxon>
        <taxon>Emcibacterales</taxon>
        <taxon>Emcibacteraceae</taxon>
        <taxon>Emcibacter</taxon>
    </lineage>
</organism>
<comment type="caution">
    <text evidence="2">The sequence shown here is derived from an EMBL/GenBank/DDBJ whole genome shotgun (WGS) entry which is preliminary data.</text>
</comment>
<proteinExistence type="predicted"/>
<accession>A0A501PR56</accession>
<gene>
    <name evidence="2" type="ORF">FIV46_02310</name>
</gene>
<feature type="region of interest" description="Disordered" evidence="1">
    <location>
        <begin position="1"/>
        <end position="23"/>
    </location>
</feature>
<keyword evidence="3" id="KW-1185">Reference proteome</keyword>
<evidence type="ECO:0000256" key="1">
    <source>
        <dbReference type="SAM" id="MobiDB-lite"/>
    </source>
</evidence>
<evidence type="ECO:0000313" key="2">
    <source>
        <dbReference type="EMBL" id="TPD62933.1"/>
    </source>
</evidence>
<name>A0A501PR56_9PROT</name>
<evidence type="ECO:0000313" key="3">
    <source>
        <dbReference type="Proteomes" id="UP000319148"/>
    </source>
</evidence>